<keyword evidence="3" id="KW-1185">Reference proteome</keyword>
<dbReference type="EMBL" id="MKKU01000566">
    <property type="protein sequence ID" value="RNF07424.1"/>
    <property type="molecule type" value="Genomic_DNA"/>
</dbReference>
<dbReference type="RefSeq" id="XP_029225659.1">
    <property type="nucleotide sequence ID" value="XM_029374239.1"/>
</dbReference>
<feature type="non-terminal residue" evidence="2">
    <location>
        <position position="1"/>
    </location>
</feature>
<feature type="region of interest" description="Disordered" evidence="1">
    <location>
        <begin position="1"/>
        <end position="43"/>
    </location>
</feature>
<protein>
    <submittedName>
        <fullName evidence="2">Uncharacterized protein</fullName>
    </submittedName>
</protein>
<feature type="region of interest" description="Disordered" evidence="1">
    <location>
        <begin position="93"/>
        <end position="129"/>
    </location>
</feature>
<name>A0A3R7MKF1_9TRYP</name>
<organism evidence="2 3">
    <name type="scientific">Trypanosoma conorhini</name>
    <dbReference type="NCBI Taxonomy" id="83891"/>
    <lineage>
        <taxon>Eukaryota</taxon>
        <taxon>Discoba</taxon>
        <taxon>Euglenozoa</taxon>
        <taxon>Kinetoplastea</taxon>
        <taxon>Metakinetoplastina</taxon>
        <taxon>Trypanosomatida</taxon>
        <taxon>Trypanosomatidae</taxon>
        <taxon>Trypanosoma</taxon>
    </lineage>
</organism>
<evidence type="ECO:0000313" key="2">
    <source>
        <dbReference type="EMBL" id="RNF07424.1"/>
    </source>
</evidence>
<gene>
    <name evidence="2" type="ORF">Tco025E_07373</name>
</gene>
<accession>A0A3R7MKF1</accession>
<reference evidence="2 3" key="1">
    <citation type="journal article" date="2018" name="BMC Genomics">
        <title>Genomic comparison of Trypanosoma conorhini and Trypanosoma rangeli to Trypanosoma cruzi strains of high and low virulence.</title>
        <authorList>
            <person name="Bradwell K.R."/>
            <person name="Koparde V.N."/>
            <person name="Matveyev A.V."/>
            <person name="Serrano M.G."/>
            <person name="Alves J.M."/>
            <person name="Parikh H."/>
            <person name="Huang B."/>
            <person name="Lee V."/>
            <person name="Espinosa-Alvarez O."/>
            <person name="Ortiz P.A."/>
            <person name="Costa-Martins A.G."/>
            <person name="Teixeira M.M."/>
            <person name="Buck G.A."/>
        </authorList>
    </citation>
    <scope>NUCLEOTIDE SEQUENCE [LARGE SCALE GENOMIC DNA]</scope>
    <source>
        <strain evidence="2 3">025E</strain>
    </source>
</reference>
<evidence type="ECO:0000256" key="1">
    <source>
        <dbReference type="SAM" id="MobiDB-lite"/>
    </source>
</evidence>
<sequence length="169" mass="18700">PRPLQHPAAGGEARFSSWSPRASLARGAEKEKPRKSHRPQHPIVPDKCLFRRGWRLPVCLLSVFRNVLPRCAKQRRRQDCLLTGGVVAEKAGEERGDTRAAAGAAHRGLPARDRTQPQGHNIGRGGRGSLRFSLPPSHSSLSVAVSRVLCPCLRKRGKYKFSGLFLVFR</sequence>
<feature type="compositionally biased region" description="Low complexity" evidence="1">
    <location>
        <begin position="99"/>
        <end position="108"/>
    </location>
</feature>
<proteinExistence type="predicted"/>
<comment type="caution">
    <text evidence="2">The sequence shown here is derived from an EMBL/GenBank/DDBJ whole genome shotgun (WGS) entry which is preliminary data.</text>
</comment>
<evidence type="ECO:0000313" key="3">
    <source>
        <dbReference type="Proteomes" id="UP000284403"/>
    </source>
</evidence>
<dbReference type="AlphaFoldDB" id="A0A3R7MKF1"/>
<dbReference type="Proteomes" id="UP000284403">
    <property type="component" value="Unassembled WGS sequence"/>
</dbReference>
<dbReference type="GeneID" id="40320984"/>